<dbReference type="InterPro" id="IPR021255">
    <property type="entry name" value="DUF2807"/>
</dbReference>
<dbReference type="Proteomes" id="UP001500235">
    <property type="component" value="Unassembled WGS sequence"/>
</dbReference>
<dbReference type="EMBL" id="BAABBQ010000001">
    <property type="protein sequence ID" value="GAA4007962.1"/>
    <property type="molecule type" value="Genomic_DNA"/>
</dbReference>
<reference evidence="4" key="1">
    <citation type="journal article" date="2019" name="Int. J. Syst. Evol. Microbiol.">
        <title>The Global Catalogue of Microorganisms (GCM) 10K type strain sequencing project: providing services to taxonomists for standard genome sequencing and annotation.</title>
        <authorList>
            <consortium name="The Broad Institute Genomics Platform"/>
            <consortium name="The Broad Institute Genome Sequencing Center for Infectious Disease"/>
            <person name="Wu L."/>
            <person name="Ma J."/>
        </authorList>
    </citation>
    <scope>NUCLEOTIDE SEQUENCE [LARGE SCALE GENOMIC DNA]</scope>
    <source>
        <strain evidence="4">JCM 17563</strain>
    </source>
</reference>
<dbReference type="Gene3D" id="2.160.20.120">
    <property type="match status" value="1"/>
</dbReference>
<gene>
    <name evidence="3" type="ORF">GCM10022280_00730</name>
</gene>
<keyword evidence="4" id="KW-1185">Reference proteome</keyword>
<feature type="chain" id="PRO_5045478701" description="Putative auto-transporter adhesin head GIN domain-containing protein" evidence="1">
    <location>
        <begin position="19"/>
        <end position="232"/>
    </location>
</feature>
<feature type="domain" description="Putative auto-transporter adhesin head GIN" evidence="2">
    <location>
        <begin position="30"/>
        <end position="212"/>
    </location>
</feature>
<dbReference type="RefSeq" id="WP_344705406.1">
    <property type="nucleotide sequence ID" value="NZ_BAABBQ010000001.1"/>
</dbReference>
<name>A0ABP7S868_9SPHN</name>
<proteinExistence type="predicted"/>
<comment type="caution">
    <text evidence="3">The sequence shown here is derived from an EMBL/GenBank/DDBJ whole genome shotgun (WGS) entry which is preliminary data.</text>
</comment>
<sequence>MTRHLALFLLAATTPLSAAGLPRSFTVTSFDRIRIEGPYAVTLVVGRSSFGRATGRSVDLDAIDLRVEGRTLILRQRANQGARESGEPVRIALGTPDLRSASLSGSGSLAIDRLRGLDVELRLSGPGSLSVADLDADRVAASVNGSGALRLAGRAKIATLAARGSASLDAERLLSDEATIAAEGSSEASVFARSRATVTASGPVQVRLAGNPACVLKSSGSASVTGCRAARR</sequence>
<keyword evidence="1" id="KW-0732">Signal</keyword>
<evidence type="ECO:0000256" key="1">
    <source>
        <dbReference type="SAM" id="SignalP"/>
    </source>
</evidence>
<dbReference type="Pfam" id="PF10988">
    <property type="entry name" value="DUF2807"/>
    <property type="match status" value="1"/>
</dbReference>
<evidence type="ECO:0000313" key="4">
    <source>
        <dbReference type="Proteomes" id="UP001500235"/>
    </source>
</evidence>
<feature type="signal peptide" evidence="1">
    <location>
        <begin position="1"/>
        <end position="18"/>
    </location>
</feature>
<protein>
    <recommendedName>
        <fullName evidence="2">Putative auto-transporter adhesin head GIN domain-containing protein</fullName>
    </recommendedName>
</protein>
<dbReference type="PANTHER" id="PTHR39200:SF1">
    <property type="entry name" value="AUTO-TRANSPORTER ADHESIN HEAD GIN DOMAIN-CONTAINING PROTEIN-RELATED"/>
    <property type="match status" value="1"/>
</dbReference>
<dbReference type="PANTHER" id="PTHR39200">
    <property type="entry name" value="HYPOTHETICAL EXPORTED PROTEIN"/>
    <property type="match status" value="1"/>
</dbReference>
<accession>A0ABP7S868</accession>
<organism evidence="3 4">
    <name type="scientific">Sphingomonas swuensis</name>
    <dbReference type="NCBI Taxonomy" id="977800"/>
    <lineage>
        <taxon>Bacteria</taxon>
        <taxon>Pseudomonadati</taxon>
        <taxon>Pseudomonadota</taxon>
        <taxon>Alphaproteobacteria</taxon>
        <taxon>Sphingomonadales</taxon>
        <taxon>Sphingomonadaceae</taxon>
        <taxon>Sphingomonas</taxon>
    </lineage>
</organism>
<evidence type="ECO:0000259" key="2">
    <source>
        <dbReference type="Pfam" id="PF10988"/>
    </source>
</evidence>
<evidence type="ECO:0000313" key="3">
    <source>
        <dbReference type="EMBL" id="GAA4007962.1"/>
    </source>
</evidence>